<organism evidence="8 9">
    <name type="scientific">Prosthecobacter debontii</name>
    <dbReference type="NCBI Taxonomy" id="48467"/>
    <lineage>
        <taxon>Bacteria</taxon>
        <taxon>Pseudomonadati</taxon>
        <taxon>Verrucomicrobiota</taxon>
        <taxon>Verrucomicrobiia</taxon>
        <taxon>Verrucomicrobiales</taxon>
        <taxon>Verrucomicrobiaceae</taxon>
        <taxon>Prosthecobacter</taxon>
    </lineage>
</organism>
<keyword evidence="4" id="KW-0802">TPR repeat</keyword>
<dbReference type="InterPro" id="IPR004846">
    <property type="entry name" value="T2SS/T3SS_dom"/>
</dbReference>
<evidence type="ECO:0000313" key="8">
    <source>
        <dbReference type="EMBL" id="SKA94465.1"/>
    </source>
</evidence>
<evidence type="ECO:0000256" key="3">
    <source>
        <dbReference type="ARBA" id="ARBA00023136"/>
    </source>
</evidence>
<sequence>MSRPNLRSARRSAVHTAVFSLALAGSLPLAPLAVRAGEASSGLADKEFQRRNAVIAAQQARLTEAEVLVEKGDTAAALAIYETAFTTLPDTPQAQELRIIALEGYLRLGLRRATELAEVGDYEGAKAILDKLDQPQVAPGDRRIALLRKRLADPDRFPPALTPEHVAKVNQVKKLLILANSQRETGQYDQALHTYEDVIRLDAYNSAARRGMELTEKERAHYFAAAKDHTRSKMLNEVDGAWEQKLPPQKMDVSGLFGSASSTAIQGGREAIQEKLRTLRISQIDFSGAALNEVMEYLRVRSRDLDPTGKGVDFVFSQSSDVSTPLISLNLRDVPIEEVLRYVTKIAGLTYRVEDYAVRLLSATQDSETLISKSYRVPPDFISSAPVGDAAATASADPFANTSTAAPSGLVTRRLGAQEFLQSYGVTFGEGTSASYSAATNTLIVRNTTRNIELVDQLVEQAQSRSPKQVVVEVRLLEVSDNRLNELGFDWLLGANRSQNVEFAGGSTGNAQDSNYLASDFPNRDITALGNNPIGQNPITAGLRSSGDLGLAGIDGVLFGGTSSQVSSRTPGILSVTGVMTDPQFQGVLRALDQKKGVDLTAQPSVVTRSGQKATVEIARELIYPTEFDPPQIPTSVGNNNLVDAVTGNPVPLPLPPAVITPSTPTAFETRKTGVILEVEPVISDDGRTVDLAITPDFTEFLGFVNYGSPIRSIYEGFFFELTPNLIFQPIFESKKVITAVKVWDGATIALGGLVTDREIIIQDKVPLVGDLPVVGRLFKSDVKQRVTKNIVFFVTVRVVDPSGARINNASVSAH</sequence>
<feature type="domain" description="Type II/III secretion system secretin-like" evidence="7">
    <location>
        <begin position="591"/>
        <end position="801"/>
    </location>
</feature>
<feature type="chain" id="PRO_5012188353" evidence="6">
    <location>
        <begin position="25"/>
        <end position="815"/>
    </location>
</feature>
<dbReference type="AlphaFoldDB" id="A0A1T4XZL5"/>
<dbReference type="PANTHER" id="PTHR30332:SF24">
    <property type="entry name" value="SECRETIN GSPD-RELATED"/>
    <property type="match status" value="1"/>
</dbReference>
<evidence type="ECO:0000256" key="2">
    <source>
        <dbReference type="ARBA" id="ARBA00022729"/>
    </source>
</evidence>
<dbReference type="NCBIfam" id="NF042912">
    <property type="entry name" value="Amuc_1098_fam"/>
    <property type="match status" value="1"/>
</dbReference>
<evidence type="ECO:0000313" key="9">
    <source>
        <dbReference type="Proteomes" id="UP000190774"/>
    </source>
</evidence>
<dbReference type="Proteomes" id="UP000190774">
    <property type="component" value="Unassembled WGS sequence"/>
</dbReference>
<dbReference type="Gene3D" id="1.25.40.10">
    <property type="entry name" value="Tetratricopeptide repeat domain"/>
    <property type="match status" value="1"/>
</dbReference>
<protein>
    <submittedName>
        <fullName evidence="8">General secretion pathway protein D</fullName>
    </submittedName>
</protein>
<dbReference type="Pfam" id="PF00263">
    <property type="entry name" value="Secretin"/>
    <property type="match status" value="1"/>
</dbReference>
<comment type="similarity">
    <text evidence="5">Belongs to the bacterial secretin family.</text>
</comment>
<keyword evidence="2 6" id="KW-0732">Signal</keyword>
<dbReference type="GO" id="GO:0016020">
    <property type="term" value="C:membrane"/>
    <property type="evidence" value="ECO:0007669"/>
    <property type="project" value="UniProtKB-SubCell"/>
</dbReference>
<evidence type="ECO:0000256" key="5">
    <source>
        <dbReference type="RuleBase" id="RU004003"/>
    </source>
</evidence>
<dbReference type="PANTHER" id="PTHR30332">
    <property type="entry name" value="PROBABLE GENERAL SECRETION PATHWAY PROTEIN D"/>
    <property type="match status" value="1"/>
</dbReference>
<gene>
    <name evidence="8" type="ORF">SAMN02745166_02170</name>
</gene>
<feature type="repeat" description="TPR" evidence="4">
    <location>
        <begin position="172"/>
        <end position="205"/>
    </location>
</feature>
<dbReference type="GO" id="GO:0009306">
    <property type="term" value="P:protein secretion"/>
    <property type="evidence" value="ECO:0007669"/>
    <property type="project" value="InterPro"/>
</dbReference>
<keyword evidence="3" id="KW-0472">Membrane</keyword>
<proteinExistence type="inferred from homology"/>
<dbReference type="PROSITE" id="PS50005">
    <property type="entry name" value="TPR"/>
    <property type="match status" value="1"/>
</dbReference>
<dbReference type="InterPro" id="IPR011990">
    <property type="entry name" value="TPR-like_helical_dom_sf"/>
</dbReference>
<reference evidence="9" key="1">
    <citation type="submission" date="2017-02" db="EMBL/GenBank/DDBJ databases">
        <authorList>
            <person name="Varghese N."/>
            <person name="Submissions S."/>
        </authorList>
    </citation>
    <scope>NUCLEOTIDE SEQUENCE [LARGE SCALE GENOMIC DNA]</scope>
    <source>
        <strain evidence="9">ATCC 700200</strain>
    </source>
</reference>
<evidence type="ECO:0000256" key="1">
    <source>
        <dbReference type="ARBA" id="ARBA00004370"/>
    </source>
</evidence>
<evidence type="ECO:0000256" key="6">
    <source>
        <dbReference type="SAM" id="SignalP"/>
    </source>
</evidence>
<evidence type="ECO:0000256" key="4">
    <source>
        <dbReference type="PROSITE-ProRule" id="PRU00339"/>
    </source>
</evidence>
<accession>A0A1T4XZL5</accession>
<dbReference type="InterPro" id="IPR050810">
    <property type="entry name" value="Bact_Secretion_Sys_Channel"/>
</dbReference>
<evidence type="ECO:0000259" key="7">
    <source>
        <dbReference type="Pfam" id="PF00263"/>
    </source>
</evidence>
<dbReference type="InterPro" id="IPR049997">
    <property type="entry name" value="Amuc_1098-like"/>
</dbReference>
<comment type="subcellular location">
    <subcellularLocation>
        <location evidence="1">Membrane</location>
    </subcellularLocation>
</comment>
<dbReference type="OrthoDB" id="182525at2"/>
<name>A0A1T4XZL5_9BACT</name>
<keyword evidence="9" id="KW-1185">Reference proteome</keyword>
<dbReference type="GO" id="GO:0015627">
    <property type="term" value="C:type II protein secretion system complex"/>
    <property type="evidence" value="ECO:0007669"/>
    <property type="project" value="TreeGrafter"/>
</dbReference>
<dbReference type="STRING" id="48467.SAMN02745166_02170"/>
<dbReference type="SUPFAM" id="SSF48452">
    <property type="entry name" value="TPR-like"/>
    <property type="match status" value="1"/>
</dbReference>
<dbReference type="InterPro" id="IPR019734">
    <property type="entry name" value="TPR_rpt"/>
</dbReference>
<dbReference type="RefSeq" id="WP_078813381.1">
    <property type="nucleotide sequence ID" value="NZ_FUYE01000006.1"/>
</dbReference>
<dbReference type="EMBL" id="FUYE01000006">
    <property type="protein sequence ID" value="SKA94465.1"/>
    <property type="molecule type" value="Genomic_DNA"/>
</dbReference>
<feature type="signal peptide" evidence="6">
    <location>
        <begin position="1"/>
        <end position="24"/>
    </location>
</feature>